<reference evidence="2 3" key="1">
    <citation type="submission" date="2020-06" db="EMBL/GenBank/DDBJ databases">
        <authorList>
            <person name="Scott K."/>
        </authorList>
    </citation>
    <scope>NUCLEOTIDE SEQUENCE [LARGE SCALE GENOMIC DNA]</scope>
    <source>
        <strain evidence="2 3">HH1</strain>
    </source>
</reference>
<accession>A0ABS0BZT4</accession>
<evidence type="ECO:0000313" key="3">
    <source>
        <dbReference type="Proteomes" id="UP001193680"/>
    </source>
</evidence>
<feature type="chain" id="PRO_5047170924" evidence="1">
    <location>
        <begin position="25"/>
        <end position="101"/>
    </location>
</feature>
<proteinExistence type="predicted"/>
<gene>
    <name evidence="2" type="ORF">H8792_003995</name>
</gene>
<reference evidence="2 3" key="2">
    <citation type="submission" date="2020-11" db="EMBL/GenBank/DDBJ databases">
        <title>Sulfur oxidizing isolate from Hospital Hole Sinkhole.</title>
        <authorList>
            <person name="Scott K.M."/>
        </authorList>
    </citation>
    <scope>NUCLEOTIDE SEQUENCE [LARGE SCALE GENOMIC DNA]</scope>
    <source>
        <strain evidence="2 3">HH1</strain>
    </source>
</reference>
<name>A0ABS0BZT4_9GAMM</name>
<organism evidence="2 3">
    <name type="scientific">Thiomicrorhabdus heinhorstiae</name>
    <dbReference type="NCBI Taxonomy" id="2748010"/>
    <lineage>
        <taxon>Bacteria</taxon>
        <taxon>Pseudomonadati</taxon>
        <taxon>Pseudomonadota</taxon>
        <taxon>Gammaproteobacteria</taxon>
        <taxon>Thiotrichales</taxon>
        <taxon>Piscirickettsiaceae</taxon>
        <taxon>Thiomicrorhabdus</taxon>
    </lineage>
</organism>
<evidence type="ECO:0000313" key="2">
    <source>
        <dbReference type="EMBL" id="MBF6057496.1"/>
    </source>
</evidence>
<dbReference type="EMBL" id="JACBGI020000004">
    <property type="protein sequence ID" value="MBF6057496.1"/>
    <property type="molecule type" value="Genomic_DNA"/>
</dbReference>
<keyword evidence="1" id="KW-0732">Signal</keyword>
<feature type="signal peptide" evidence="1">
    <location>
        <begin position="1"/>
        <end position="24"/>
    </location>
</feature>
<comment type="caution">
    <text evidence="2">The sequence shown here is derived from an EMBL/GenBank/DDBJ whole genome shotgun (WGS) entry which is preliminary data.</text>
</comment>
<sequence length="101" mass="11154">MKTRALFSVFLMGSCFLTSNIAIAYDEELDAIPVFAPGDFHEVKNSGDSSYVDLFSEDYSSILPSESEEANSSDKMVSQRVTDQTNFAELGFCAEDYSPLL</sequence>
<evidence type="ECO:0000256" key="1">
    <source>
        <dbReference type="SAM" id="SignalP"/>
    </source>
</evidence>
<dbReference type="PROSITE" id="PS51257">
    <property type="entry name" value="PROKAR_LIPOPROTEIN"/>
    <property type="match status" value="1"/>
</dbReference>
<dbReference type="Proteomes" id="UP001193680">
    <property type="component" value="Unassembled WGS sequence"/>
</dbReference>
<keyword evidence="3" id="KW-1185">Reference proteome</keyword>
<protein>
    <submittedName>
        <fullName evidence="2">Uncharacterized protein</fullName>
    </submittedName>
</protein>
<dbReference type="RefSeq" id="WP_185977645.1">
    <property type="nucleotide sequence ID" value="NZ_JACBGI020000004.1"/>
</dbReference>